<dbReference type="AlphaFoldDB" id="A0A832YYZ9"/>
<dbReference type="EMBL" id="DQTV01000033">
    <property type="protein sequence ID" value="HIP56732.1"/>
    <property type="molecule type" value="Genomic_DNA"/>
</dbReference>
<dbReference type="Proteomes" id="UP000605805">
    <property type="component" value="Unassembled WGS sequence"/>
</dbReference>
<evidence type="ECO:0000313" key="2">
    <source>
        <dbReference type="EMBL" id="HIP56732.1"/>
    </source>
</evidence>
<keyword evidence="1" id="KW-0812">Transmembrane</keyword>
<name>A0A832YYZ9_9CREN</name>
<evidence type="ECO:0000313" key="3">
    <source>
        <dbReference type="Proteomes" id="UP000605805"/>
    </source>
</evidence>
<protein>
    <submittedName>
        <fullName evidence="2">Uncharacterized protein</fullName>
    </submittedName>
</protein>
<feature type="transmembrane region" description="Helical" evidence="1">
    <location>
        <begin position="52"/>
        <end position="73"/>
    </location>
</feature>
<feature type="transmembrane region" description="Helical" evidence="1">
    <location>
        <begin position="6"/>
        <end position="23"/>
    </location>
</feature>
<keyword evidence="1" id="KW-0472">Membrane</keyword>
<keyword evidence="1" id="KW-1133">Transmembrane helix</keyword>
<organism evidence="2 3">
    <name type="scientific">Ignisphaera aggregans</name>
    <dbReference type="NCBI Taxonomy" id="334771"/>
    <lineage>
        <taxon>Archaea</taxon>
        <taxon>Thermoproteota</taxon>
        <taxon>Thermoprotei</taxon>
        <taxon>Desulfurococcales</taxon>
        <taxon>Desulfurococcaceae</taxon>
        <taxon>Ignisphaera</taxon>
    </lineage>
</organism>
<feature type="transmembrane region" description="Helical" evidence="1">
    <location>
        <begin position="123"/>
        <end position="141"/>
    </location>
</feature>
<reference evidence="2" key="1">
    <citation type="journal article" date="2020" name="ISME J.">
        <title>Gammaproteobacteria mediating utilization of methyl-, sulfur- and petroleum organic compounds in deep ocean hydrothermal plumes.</title>
        <authorList>
            <person name="Zhou Z."/>
            <person name="Liu Y."/>
            <person name="Pan J."/>
            <person name="Cron B.R."/>
            <person name="Toner B.M."/>
            <person name="Anantharaman K."/>
            <person name="Breier J.A."/>
            <person name="Dick G.J."/>
            <person name="Li M."/>
        </authorList>
    </citation>
    <scope>NUCLEOTIDE SEQUENCE</scope>
    <source>
        <strain evidence="2">SZUA-1435</strain>
    </source>
</reference>
<feature type="transmembrane region" description="Helical" evidence="1">
    <location>
        <begin position="148"/>
        <end position="165"/>
    </location>
</feature>
<gene>
    <name evidence="2" type="ORF">EYH02_01470</name>
</gene>
<feature type="transmembrane region" description="Helical" evidence="1">
    <location>
        <begin position="30"/>
        <end position="46"/>
    </location>
</feature>
<accession>A0A832YYZ9</accession>
<proteinExistence type="predicted"/>
<comment type="caution">
    <text evidence="2">The sequence shown here is derived from an EMBL/GenBank/DDBJ whole genome shotgun (WGS) entry which is preliminary data.</text>
</comment>
<sequence>MMVELLGFVVMAIFIALILLRSLRNSILRMLATLYVLIALMYYLWGYTISELILTLTLCSVSIIGIASALQVVSNGVEPALHLELPKIERVAAILYRGLYLYVILLVGSTSITSLLSTLNIGPLHRLGIAIALSVLAGYIVKRMRRGVWIALTIFILLATLAYLIDSQTLLSDLRSLDEVLRLLDLVVGSVG</sequence>
<evidence type="ECO:0000256" key="1">
    <source>
        <dbReference type="SAM" id="Phobius"/>
    </source>
</evidence>
<feature type="transmembrane region" description="Helical" evidence="1">
    <location>
        <begin position="94"/>
        <end position="117"/>
    </location>
</feature>